<evidence type="ECO:0000256" key="3">
    <source>
        <dbReference type="ARBA" id="ARBA00022737"/>
    </source>
</evidence>
<keyword evidence="4 7" id="KW-0547">Nucleotide-binding</keyword>
<evidence type="ECO:0000256" key="4">
    <source>
        <dbReference type="ARBA" id="ARBA00022741"/>
    </source>
</evidence>
<dbReference type="PROSITE" id="PS50893">
    <property type="entry name" value="ABC_TRANSPORTER_2"/>
    <property type="match status" value="1"/>
</dbReference>
<name>A0ABY4GIS8_9BACI</name>
<dbReference type="EMBL" id="CP095071">
    <property type="protein sequence ID" value="UOQ84096.1"/>
    <property type="molecule type" value="Genomic_DNA"/>
</dbReference>
<dbReference type="EC" id="7.6.2.9" evidence="7"/>
<evidence type="ECO:0000313" key="10">
    <source>
        <dbReference type="Proteomes" id="UP000831537"/>
    </source>
</evidence>
<comment type="subcellular location">
    <subcellularLocation>
        <location evidence="7">Cell inner membrane</location>
        <topology evidence="7">Peripheral membrane protein</topology>
    </subcellularLocation>
</comment>
<dbReference type="PROSITE" id="PS00211">
    <property type="entry name" value="ABC_TRANSPORTER_1"/>
    <property type="match status" value="1"/>
</dbReference>
<dbReference type="PANTHER" id="PTHR43117">
    <property type="entry name" value="OSMOPROTECTANT IMPORT ATP-BINDING PROTEIN OSMV"/>
    <property type="match status" value="1"/>
</dbReference>
<dbReference type="InterPro" id="IPR005892">
    <property type="entry name" value="Gly-betaine_transp_ATP-bd"/>
</dbReference>
<dbReference type="Gene3D" id="3.40.50.300">
    <property type="entry name" value="P-loop containing nucleotide triphosphate hydrolases"/>
    <property type="match status" value="1"/>
</dbReference>
<dbReference type="InterPro" id="IPR017871">
    <property type="entry name" value="ABC_transporter-like_CS"/>
</dbReference>
<reference evidence="9 10" key="1">
    <citation type="submission" date="2022-04" db="EMBL/GenBank/DDBJ databases">
        <title>Gracilibacillus sp. isolated from saltern.</title>
        <authorList>
            <person name="Won M."/>
            <person name="Lee C.-M."/>
            <person name="Woen H.-Y."/>
            <person name="Kwon S.-W."/>
        </authorList>
    </citation>
    <scope>NUCLEOTIDE SEQUENCE [LARGE SCALE GENOMIC DNA]</scope>
    <source>
        <strain evidence="9 10">SSPM10-3</strain>
    </source>
</reference>
<protein>
    <recommendedName>
        <fullName evidence="7">Quaternary amine transport ATP-binding protein</fullName>
        <ecNumber evidence="7">7.6.2.9</ecNumber>
    </recommendedName>
</protein>
<keyword evidence="10" id="KW-1185">Reference proteome</keyword>
<accession>A0ABY4GIS8</accession>
<comment type="subunit">
    <text evidence="7">The complex is probably composed of two ATP-binding proteins, two transmembrane proteins and a solute-binding protein.</text>
</comment>
<dbReference type="Proteomes" id="UP000831537">
    <property type="component" value="Chromosome"/>
</dbReference>
<keyword evidence="7" id="KW-0472">Membrane</keyword>
<evidence type="ECO:0000256" key="7">
    <source>
        <dbReference type="RuleBase" id="RU369116"/>
    </source>
</evidence>
<evidence type="ECO:0000313" key="9">
    <source>
        <dbReference type="EMBL" id="UOQ84096.1"/>
    </source>
</evidence>
<dbReference type="GO" id="GO:0005524">
    <property type="term" value="F:ATP binding"/>
    <property type="evidence" value="ECO:0007669"/>
    <property type="project" value="UniProtKB-KW"/>
</dbReference>
<keyword evidence="2 7" id="KW-0813">Transport</keyword>
<proteinExistence type="inferred from homology"/>
<sequence>MITFHEVSKQFPDGTTAVNRINFTVTNGEFFVLIGPSGCGKTTTLKMMNRLIPLSEGNILIDDKEINKYNIHELRWNIGYVLQQIALFPHMTIAENIAVVPELKQWSQEAITKRVDELLNMVGLDSDTYRNRKPHELSGGEQQRVGVIRALAADPDIILMDEPFSALDPISREKLQDDMILLQKKINKTIVFVTHDMQEAIKLADRVCLMKDGEIVQIGTPEQLLSNPANDFVRNFVGTSNKIGADFQLQQIMQPMSSITHDAAHTIDISARLDQVLDELNNHPELFVTSAGNIKGKIDRQMMIQYLSTSVKEGRESHV</sequence>
<evidence type="ECO:0000256" key="1">
    <source>
        <dbReference type="ARBA" id="ARBA00005417"/>
    </source>
</evidence>
<dbReference type="SUPFAM" id="SSF52540">
    <property type="entry name" value="P-loop containing nucleoside triphosphate hydrolases"/>
    <property type="match status" value="1"/>
</dbReference>
<keyword evidence="7" id="KW-0997">Cell inner membrane</keyword>
<comment type="similarity">
    <text evidence="1 7">Belongs to the ABC transporter superfamily.</text>
</comment>
<dbReference type="SMART" id="SM00382">
    <property type="entry name" value="AAA"/>
    <property type="match status" value="1"/>
</dbReference>
<keyword evidence="3" id="KW-0677">Repeat</keyword>
<dbReference type="NCBIfam" id="TIGR01186">
    <property type="entry name" value="proV"/>
    <property type="match status" value="1"/>
</dbReference>
<keyword evidence="5 7" id="KW-0067">ATP-binding</keyword>
<evidence type="ECO:0000256" key="5">
    <source>
        <dbReference type="ARBA" id="ARBA00022840"/>
    </source>
</evidence>
<dbReference type="Pfam" id="PF00005">
    <property type="entry name" value="ABC_tran"/>
    <property type="match status" value="1"/>
</dbReference>
<dbReference type="InterPro" id="IPR003439">
    <property type="entry name" value="ABC_transporter-like_ATP-bd"/>
</dbReference>
<evidence type="ECO:0000259" key="8">
    <source>
        <dbReference type="PROSITE" id="PS50893"/>
    </source>
</evidence>
<keyword evidence="6" id="KW-0129">CBS domain</keyword>
<organism evidence="9 10">
    <name type="scientific">Gracilibacillus salinarum</name>
    <dbReference type="NCBI Taxonomy" id="2932255"/>
    <lineage>
        <taxon>Bacteria</taxon>
        <taxon>Bacillati</taxon>
        <taxon>Bacillota</taxon>
        <taxon>Bacilli</taxon>
        <taxon>Bacillales</taxon>
        <taxon>Bacillaceae</taxon>
        <taxon>Gracilibacillus</taxon>
    </lineage>
</organism>
<keyword evidence="7" id="KW-1003">Cell membrane</keyword>
<dbReference type="InterPro" id="IPR027417">
    <property type="entry name" value="P-loop_NTPase"/>
</dbReference>
<feature type="domain" description="ABC transporter" evidence="8">
    <location>
        <begin position="2"/>
        <end position="237"/>
    </location>
</feature>
<dbReference type="InterPro" id="IPR003593">
    <property type="entry name" value="AAA+_ATPase"/>
</dbReference>
<dbReference type="RefSeq" id="WP_244741458.1">
    <property type="nucleotide sequence ID" value="NZ_CP095071.1"/>
</dbReference>
<gene>
    <name evidence="9" type="ORF">MUN87_15425</name>
</gene>
<evidence type="ECO:0000256" key="6">
    <source>
        <dbReference type="ARBA" id="ARBA00023122"/>
    </source>
</evidence>
<dbReference type="PANTHER" id="PTHR43117:SF4">
    <property type="entry name" value="OSMOPROTECTANT IMPORT ATP-BINDING PROTEIN OSMV"/>
    <property type="match status" value="1"/>
</dbReference>
<comment type="catalytic activity">
    <reaction evidence="7">
        <text>a quaternary ammonium(out) + ATP + H2O = a quaternary ammonium(in) + ADP + phosphate + H(+)</text>
        <dbReference type="Rhea" id="RHEA:11036"/>
        <dbReference type="ChEBI" id="CHEBI:15377"/>
        <dbReference type="ChEBI" id="CHEBI:15378"/>
        <dbReference type="ChEBI" id="CHEBI:30616"/>
        <dbReference type="ChEBI" id="CHEBI:35267"/>
        <dbReference type="ChEBI" id="CHEBI:43474"/>
        <dbReference type="ChEBI" id="CHEBI:456216"/>
    </reaction>
</comment>
<evidence type="ECO:0000256" key="2">
    <source>
        <dbReference type="ARBA" id="ARBA00022448"/>
    </source>
</evidence>